<evidence type="ECO:0000313" key="5">
    <source>
        <dbReference type="Proteomes" id="UP001497480"/>
    </source>
</evidence>
<dbReference type="Gene3D" id="3.50.50.60">
    <property type="entry name" value="FAD/NAD(P)-binding domain"/>
    <property type="match status" value="2"/>
</dbReference>
<keyword evidence="1" id="KW-0285">Flavoprotein</keyword>
<dbReference type="InterPro" id="IPR050346">
    <property type="entry name" value="FMO-like"/>
</dbReference>
<gene>
    <name evidence="4" type="ORF">LLUT_LOCUS4628</name>
</gene>
<dbReference type="InterPro" id="IPR036188">
    <property type="entry name" value="FAD/NAD-bd_sf"/>
</dbReference>
<protein>
    <recommendedName>
        <fullName evidence="6">Flavin-containing monooxygenase</fullName>
    </recommendedName>
</protein>
<evidence type="ECO:0000256" key="2">
    <source>
        <dbReference type="ARBA" id="ARBA00022827"/>
    </source>
</evidence>
<dbReference type="AlphaFoldDB" id="A0AAV1W2V5"/>
<name>A0AAV1W2V5_LUPLU</name>
<keyword evidence="2" id="KW-0274">FAD</keyword>
<evidence type="ECO:0000256" key="1">
    <source>
        <dbReference type="ARBA" id="ARBA00022630"/>
    </source>
</evidence>
<sequence length="124" mass="13233">MPSSVKVAVIGAGAAGLVAARELHRECHNVVVVEKNNRVGGTWVVILIGLGPSSFDISREIASVAKEVHVAVKPNPKLVGMELHDCGNIKFHSMIKCVHEDGLVAFEDGFSIYADAIIHCTGYN</sequence>
<dbReference type="Pfam" id="PF13450">
    <property type="entry name" value="NAD_binding_8"/>
    <property type="match status" value="1"/>
</dbReference>
<evidence type="ECO:0000313" key="4">
    <source>
        <dbReference type="EMBL" id="CAL0303568.1"/>
    </source>
</evidence>
<evidence type="ECO:0000256" key="3">
    <source>
        <dbReference type="ARBA" id="ARBA00023002"/>
    </source>
</evidence>
<comment type="caution">
    <text evidence="4">The sequence shown here is derived from an EMBL/GenBank/DDBJ whole genome shotgun (WGS) entry which is preliminary data.</text>
</comment>
<dbReference type="PANTHER" id="PTHR23023">
    <property type="entry name" value="DIMETHYLANILINE MONOOXYGENASE"/>
    <property type="match status" value="1"/>
</dbReference>
<evidence type="ECO:0008006" key="6">
    <source>
        <dbReference type="Google" id="ProtNLM"/>
    </source>
</evidence>
<dbReference type="GO" id="GO:0016491">
    <property type="term" value="F:oxidoreductase activity"/>
    <property type="evidence" value="ECO:0007669"/>
    <property type="project" value="UniProtKB-KW"/>
</dbReference>
<accession>A0AAV1W2V5</accession>
<organism evidence="4 5">
    <name type="scientific">Lupinus luteus</name>
    <name type="common">European yellow lupine</name>
    <dbReference type="NCBI Taxonomy" id="3873"/>
    <lineage>
        <taxon>Eukaryota</taxon>
        <taxon>Viridiplantae</taxon>
        <taxon>Streptophyta</taxon>
        <taxon>Embryophyta</taxon>
        <taxon>Tracheophyta</taxon>
        <taxon>Spermatophyta</taxon>
        <taxon>Magnoliopsida</taxon>
        <taxon>eudicotyledons</taxon>
        <taxon>Gunneridae</taxon>
        <taxon>Pentapetalae</taxon>
        <taxon>rosids</taxon>
        <taxon>fabids</taxon>
        <taxon>Fabales</taxon>
        <taxon>Fabaceae</taxon>
        <taxon>Papilionoideae</taxon>
        <taxon>50 kb inversion clade</taxon>
        <taxon>genistoids sensu lato</taxon>
        <taxon>core genistoids</taxon>
        <taxon>Genisteae</taxon>
        <taxon>Lupinus</taxon>
    </lineage>
</organism>
<dbReference type="PRINTS" id="PR00419">
    <property type="entry name" value="ADXRDTASE"/>
</dbReference>
<proteinExistence type="predicted"/>
<keyword evidence="5" id="KW-1185">Reference proteome</keyword>
<dbReference type="SUPFAM" id="SSF51905">
    <property type="entry name" value="FAD/NAD(P)-binding domain"/>
    <property type="match status" value="1"/>
</dbReference>
<reference evidence="4 5" key="1">
    <citation type="submission" date="2024-03" db="EMBL/GenBank/DDBJ databases">
        <authorList>
            <person name="Martinez-Hernandez J."/>
        </authorList>
    </citation>
    <scope>NUCLEOTIDE SEQUENCE [LARGE SCALE GENOMIC DNA]</scope>
</reference>
<keyword evidence="3" id="KW-0560">Oxidoreductase</keyword>
<dbReference type="EMBL" id="CAXHTB010000003">
    <property type="protein sequence ID" value="CAL0303568.1"/>
    <property type="molecule type" value="Genomic_DNA"/>
</dbReference>
<dbReference type="Proteomes" id="UP001497480">
    <property type="component" value="Unassembled WGS sequence"/>
</dbReference>